<dbReference type="InterPro" id="IPR016032">
    <property type="entry name" value="Sig_transdc_resp-reg_C-effctor"/>
</dbReference>
<evidence type="ECO:0000259" key="4">
    <source>
        <dbReference type="PROSITE" id="PS50043"/>
    </source>
</evidence>
<reference evidence="5 6" key="1">
    <citation type="submission" date="2021-03" db="EMBL/GenBank/DDBJ databases">
        <title>Sequencing the genomes of 1000 actinobacteria strains.</title>
        <authorList>
            <person name="Klenk H.-P."/>
        </authorList>
    </citation>
    <scope>NUCLEOTIDE SEQUENCE [LARGE SCALE GENOMIC DNA]</scope>
    <source>
        <strain evidence="5 6">DSM 46670</strain>
    </source>
</reference>
<dbReference type="EMBL" id="JAGINW010000001">
    <property type="protein sequence ID" value="MBP2324821.1"/>
    <property type="molecule type" value="Genomic_DNA"/>
</dbReference>
<evidence type="ECO:0000313" key="6">
    <source>
        <dbReference type="Proteomes" id="UP001519332"/>
    </source>
</evidence>
<keyword evidence="2 5" id="KW-0238">DNA-binding</keyword>
<dbReference type="RefSeq" id="WP_209642097.1">
    <property type="nucleotide sequence ID" value="NZ_JAGINW010000001.1"/>
</dbReference>
<dbReference type="PANTHER" id="PTHR43214:SF24">
    <property type="entry name" value="TRANSCRIPTIONAL REGULATORY PROTEIN NARL-RELATED"/>
    <property type="match status" value="1"/>
</dbReference>
<dbReference type="InterPro" id="IPR000792">
    <property type="entry name" value="Tscrpt_reg_LuxR_C"/>
</dbReference>
<dbReference type="SMART" id="SM00421">
    <property type="entry name" value="HTH_LUXR"/>
    <property type="match status" value="1"/>
</dbReference>
<accession>A0ABS4TLR0</accession>
<keyword evidence="1" id="KW-0805">Transcription regulation</keyword>
<protein>
    <submittedName>
        <fullName evidence="5">DNA-binding NarL/FixJ family response regulator</fullName>
    </submittedName>
</protein>
<dbReference type="CDD" id="cd06170">
    <property type="entry name" value="LuxR_C_like"/>
    <property type="match status" value="1"/>
</dbReference>
<gene>
    <name evidence="5" type="ORF">JOF56_005206</name>
</gene>
<organism evidence="5 6">
    <name type="scientific">Kibdelosporangium banguiense</name>
    <dbReference type="NCBI Taxonomy" id="1365924"/>
    <lineage>
        <taxon>Bacteria</taxon>
        <taxon>Bacillati</taxon>
        <taxon>Actinomycetota</taxon>
        <taxon>Actinomycetes</taxon>
        <taxon>Pseudonocardiales</taxon>
        <taxon>Pseudonocardiaceae</taxon>
        <taxon>Kibdelosporangium</taxon>
    </lineage>
</organism>
<dbReference type="InterPro" id="IPR039420">
    <property type="entry name" value="WalR-like"/>
</dbReference>
<dbReference type="PANTHER" id="PTHR43214">
    <property type="entry name" value="TWO-COMPONENT RESPONSE REGULATOR"/>
    <property type="match status" value="1"/>
</dbReference>
<dbReference type="Pfam" id="PF00196">
    <property type="entry name" value="GerE"/>
    <property type="match status" value="1"/>
</dbReference>
<dbReference type="GO" id="GO:0003677">
    <property type="term" value="F:DNA binding"/>
    <property type="evidence" value="ECO:0007669"/>
    <property type="project" value="UniProtKB-KW"/>
</dbReference>
<keyword evidence="6" id="KW-1185">Reference proteome</keyword>
<dbReference type="Gene3D" id="3.40.50.2300">
    <property type="match status" value="1"/>
</dbReference>
<evidence type="ECO:0000256" key="1">
    <source>
        <dbReference type="ARBA" id="ARBA00023015"/>
    </source>
</evidence>
<dbReference type="Proteomes" id="UP001519332">
    <property type="component" value="Unassembled WGS sequence"/>
</dbReference>
<dbReference type="PROSITE" id="PS50043">
    <property type="entry name" value="HTH_LUXR_2"/>
    <property type="match status" value="1"/>
</dbReference>
<sequence>MTRVPFALYAQDPILEAGVVHQLRSRPEVVLVSPDEEESATVALVVVDRVDDEAIQLLRRLQRSSRARVGLMVGQFEHNVLHTTVECGVAALIRRSEASQDRLVTMITALARGEGVLPGDLLGRLLDQVGRLQRKVLDPRGLTLSTLTAREADMLRLVAEGLDTAEIAAKTSFSERTVKNVLHEVITRLNLRNRAHAVGYVMRHGLI</sequence>
<comment type="caution">
    <text evidence="5">The sequence shown here is derived from an EMBL/GenBank/DDBJ whole genome shotgun (WGS) entry which is preliminary data.</text>
</comment>
<evidence type="ECO:0000256" key="3">
    <source>
        <dbReference type="ARBA" id="ARBA00023163"/>
    </source>
</evidence>
<evidence type="ECO:0000256" key="2">
    <source>
        <dbReference type="ARBA" id="ARBA00023125"/>
    </source>
</evidence>
<dbReference type="SUPFAM" id="SSF46894">
    <property type="entry name" value="C-terminal effector domain of the bipartite response regulators"/>
    <property type="match status" value="1"/>
</dbReference>
<dbReference type="PRINTS" id="PR00038">
    <property type="entry name" value="HTHLUXR"/>
</dbReference>
<name>A0ABS4TLR0_9PSEU</name>
<proteinExistence type="predicted"/>
<keyword evidence="3" id="KW-0804">Transcription</keyword>
<feature type="domain" description="HTH luxR-type" evidence="4">
    <location>
        <begin position="140"/>
        <end position="205"/>
    </location>
</feature>
<evidence type="ECO:0000313" key="5">
    <source>
        <dbReference type="EMBL" id="MBP2324821.1"/>
    </source>
</evidence>